<accession>A0A443I5Y7</accession>
<dbReference type="GeneID" id="39595742"/>
<evidence type="ECO:0000259" key="7">
    <source>
        <dbReference type="Pfam" id="PF12627"/>
    </source>
</evidence>
<evidence type="ECO:0000313" key="9">
    <source>
        <dbReference type="Proteomes" id="UP000283841"/>
    </source>
</evidence>
<organism evidence="8 9">
    <name type="scientific">Byssochlamys spectabilis</name>
    <name type="common">Paecilomyces variotii</name>
    <dbReference type="NCBI Taxonomy" id="264951"/>
    <lineage>
        <taxon>Eukaryota</taxon>
        <taxon>Fungi</taxon>
        <taxon>Dikarya</taxon>
        <taxon>Ascomycota</taxon>
        <taxon>Pezizomycotina</taxon>
        <taxon>Eurotiomycetes</taxon>
        <taxon>Eurotiomycetidae</taxon>
        <taxon>Eurotiales</taxon>
        <taxon>Thermoascaceae</taxon>
        <taxon>Paecilomyces</taxon>
    </lineage>
</organism>
<evidence type="ECO:0000313" key="8">
    <source>
        <dbReference type="EMBL" id="RWQ99395.1"/>
    </source>
</evidence>
<dbReference type="PANTHER" id="PTHR13734">
    <property type="entry name" value="TRNA-NUCLEOTIDYLTRANSFERASE"/>
    <property type="match status" value="1"/>
</dbReference>
<proteinExistence type="inferred from homology"/>
<dbReference type="Pfam" id="PF12627">
    <property type="entry name" value="PolyA_pol_RNAbd"/>
    <property type="match status" value="1"/>
</dbReference>
<keyword evidence="3" id="KW-0547">Nucleotide-binding</keyword>
<evidence type="ECO:0000256" key="3">
    <source>
        <dbReference type="ARBA" id="ARBA00022741"/>
    </source>
</evidence>
<comment type="caution">
    <text evidence="8">The sequence shown here is derived from an EMBL/GenBank/DDBJ whole genome shotgun (WGS) entry which is preliminary data.</text>
</comment>
<reference evidence="8 9" key="1">
    <citation type="journal article" date="2018" name="Front. Microbiol.">
        <title>Genomic and genetic insights into a cosmopolitan fungus, Paecilomyces variotii (Eurotiales).</title>
        <authorList>
            <person name="Urquhart A.S."/>
            <person name="Mondo S.J."/>
            <person name="Makela M.R."/>
            <person name="Hane J.K."/>
            <person name="Wiebenga A."/>
            <person name="He G."/>
            <person name="Mihaltcheva S."/>
            <person name="Pangilinan J."/>
            <person name="Lipzen A."/>
            <person name="Barry K."/>
            <person name="de Vries R.P."/>
            <person name="Grigoriev I.V."/>
            <person name="Idnurm A."/>
        </authorList>
    </citation>
    <scope>NUCLEOTIDE SEQUENCE [LARGE SCALE GENOMIC DNA]</scope>
    <source>
        <strain evidence="8 9">CBS 101075</strain>
    </source>
</reference>
<dbReference type="Proteomes" id="UP000283841">
    <property type="component" value="Unassembled WGS sequence"/>
</dbReference>
<dbReference type="InterPro" id="IPR032828">
    <property type="entry name" value="PolyA_RNA-bd"/>
</dbReference>
<dbReference type="PANTHER" id="PTHR13734:SF5">
    <property type="entry name" value="CCA TRNA NUCLEOTIDYLTRANSFERASE, MITOCHONDRIAL"/>
    <property type="match status" value="1"/>
</dbReference>
<comment type="similarity">
    <text evidence="1 5">Belongs to the tRNA nucleotidyltransferase/poly(A) polymerase family.</text>
</comment>
<dbReference type="InterPro" id="IPR002646">
    <property type="entry name" value="PolA_pol_head_dom"/>
</dbReference>
<feature type="domain" description="tRNA nucleotidyltransferase/poly(A) polymerase RNA and SrmB- binding" evidence="7">
    <location>
        <begin position="219"/>
        <end position="278"/>
    </location>
</feature>
<dbReference type="RefSeq" id="XP_028489040.1">
    <property type="nucleotide sequence ID" value="XM_028626465.1"/>
</dbReference>
<keyword evidence="9" id="KW-1185">Reference proteome</keyword>
<keyword evidence="2 5" id="KW-0808">Transferase</keyword>
<dbReference type="SUPFAM" id="SSF81301">
    <property type="entry name" value="Nucleotidyltransferase"/>
    <property type="match status" value="1"/>
</dbReference>
<dbReference type="STRING" id="264951.A0A443I5Y7"/>
<gene>
    <name evidence="8" type="ORF">C8Q69DRAFT_23844</name>
</gene>
<dbReference type="Gene3D" id="3.30.460.10">
    <property type="entry name" value="Beta Polymerase, domain 2"/>
    <property type="match status" value="1"/>
</dbReference>
<protein>
    <submittedName>
        <fullName evidence="8">Putative poly(A) polymerase</fullName>
    </submittedName>
</protein>
<dbReference type="GO" id="GO:0052929">
    <property type="term" value="F:ATP:3'-cytidine-cytidine-tRNA adenylyltransferase activity"/>
    <property type="evidence" value="ECO:0007669"/>
    <property type="project" value="TreeGrafter"/>
</dbReference>
<dbReference type="VEuPathDB" id="FungiDB:C8Q69DRAFT_23844"/>
<dbReference type="InterPro" id="IPR043519">
    <property type="entry name" value="NT_sf"/>
</dbReference>
<feature type="domain" description="Poly A polymerase head" evidence="6">
    <location>
        <begin position="41"/>
        <end position="192"/>
    </location>
</feature>
<dbReference type="CDD" id="cd05398">
    <property type="entry name" value="NT_ClassII-CCAase"/>
    <property type="match status" value="1"/>
</dbReference>
<evidence type="ECO:0000256" key="5">
    <source>
        <dbReference type="RuleBase" id="RU003953"/>
    </source>
</evidence>
<dbReference type="EMBL" id="RCNU01000001">
    <property type="protein sequence ID" value="RWQ99395.1"/>
    <property type="molecule type" value="Genomic_DNA"/>
</dbReference>
<dbReference type="SUPFAM" id="SSF81891">
    <property type="entry name" value="Poly A polymerase C-terminal region-like"/>
    <property type="match status" value="1"/>
</dbReference>
<name>A0A443I5Y7_BYSSP</name>
<keyword evidence="4 5" id="KW-0694">RNA-binding</keyword>
<dbReference type="GO" id="GO:0000166">
    <property type="term" value="F:nucleotide binding"/>
    <property type="evidence" value="ECO:0007669"/>
    <property type="project" value="UniProtKB-KW"/>
</dbReference>
<dbReference type="GO" id="GO:0003723">
    <property type="term" value="F:RNA binding"/>
    <property type="evidence" value="ECO:0007669"/>
    <property type="project" value="UniProtKB-KW"/>
</dbReference>
<dbReference type="GO" id="GO:0052927">
    <property type="term" value="F:CC tRNA cytidylyltransferase activity"/>
    <property type="evidence" value="ECO:0007669"/>
    <property type="project" value="TreeGrafter"/>
</dbReference>
<dbReference type="AlphaFoldDB" id="A0A443I5Y7"/>
<sequence length="517" mass="58384">MAKQPESTIDLSPVEELLRKFLLDCRDHIVYNSHDSTNLDLWFAGGWVRDKLLGGECQDIDVALSSMTGAQFGEALEDHFARSAAAYIAEAQKLGVPPTIKGLHKINSNPEKSRHLETGTIEIFGLSVDFVNLRKEVYTNQSRNPQVEFGTAVEDAYRRDATINSIFYNLDKRRVEDHTQMGLSDLAIGIIRTPLEPTRTFQDDPLRILRLIRIASRLGFAIDQETAQAMKDPLVHSAFNEKISRERVGIEVEKMIKGPDPLIAFELLYESDLYSTVFLDRAGYLRHALLHFFPRSGPGIPWPNSWPFAFRNLAFLLQHRPGHWESEAREHIWLMAAWAPLAPLRRTDIEQVVKSATEAIKTTSKTSQLLDDCLKNMDSIHASVRQVTTASAGISRSALGRAVRSWGTSWKLQVLYVLLADAISSQAVNYNAFTDLLLNGYSKFMDHVFEQGLQNAPLAKPILNGSELKTIFNLRQSGPFLKVALESLVQWGFDHEHASKKDAKEWVLMQRENFCIP</sequence>
<evidence type="ECO:0000256" key="1">
    <source>
        <dbReference type="ARBA" id="ARBA00007265"/>
    </source>
</evidence>
<dbReference type="GO" id="GO:0001680">
    <property type="term" value="P:tRNA 3'-terminal CCA addition"/>
    <property type="evidence" value="ECO:0007669"/>
    <property type="project" value="TreeGrafter"/>
</dbReference>
<dbReference type="Gene3D" id="1.10.3090.10">
    <property type="entry name" value="cca-adding enzyme, domain 2"/>
    <property type="match status" value="1"/>
</dbReference>
<dbReference type="Pfam" id="PF01743">
    <property type="entry name" value="PolyA_pol"/>
    <property type="match status" value="1"/>
</dbReference>
<evidence type="ECO:0000256" key="4">
    <source>
        <dbReference type="ARBA" id="ARBA00022884"/>
    </source>
</evidence>
<evidence type="ECO:0000256" key="2">
    <source>
        <dbReference type="ARBA" id="ARBA00022679"/>
    </source>
</evidence>
<evidence type="ECO:0000259" key="6">
    <source>
        <dbReference type="Pfam" id="PF01743"/>
    </source>
</evidence>